<feature type="non-terminal residue" evidence="2">
    <location>
        <position position="207"/>
    </location>
</feature>
<organism evidence="2 3">
    <name type="scientific">Puccinia striiformis</name>
    <dbReference type="NCBI Taxonomy" id="27350"/>
    <lineage>
        <taxon>Eukaryota</taxon>
        <taxon>Fungi</taxon>
        <taxon>Dikarya</taxon>
        <taxon>Basidiomycota</taxon>
        <taxon>Pucciniomycotina</taxon>
        <taxon>Pucciniomycetes</taxon>
        <taxon>Pucciniales</taxon>
        <taxon>Pucciniaceae</taxon>
        <taxon>Puccinia</taxon>
    </lineage>
</organism>
<accession>A0A2S4V1G6</accession>
<evidence type="ECO:0000256" key="1">
    <source>
        <dbReference type="SAM" id="MobiDB-lite"/>
    </source>
</evidence>
<gene>
    <name evidence="2" type="ORF">PSTT_11156</name>
</gene>
<proteinExistence type="predicted"/>
<feature type="compositionally biased region" description="Low complexity" evidence="1">
    <location>
        <begin position="192"/>
        <end position="207"/>
    </location>
</feature>
<dbReference type="VEuPathDB" id="FungiDB:PSTT_11156"/>
<evidence type="ECO:0000313" key="2">
    <source>
        <dbReference type="EMBL" id="POW03353.1"/>
    </source>
</evidence>
<comment type="caution">
    <text evidence="2">The sequence shown here is derived from an EMBL/GenBank/DDBJ whole genome shotgun (WGS) entry which is preliminary data.</text>
</comment>
<dbReference type="Proteomes" id="UP000239156">
    <property type="component" value="Unassembled WGS sequence"/>
</dbReference>
<name>A0A2S4V1G6_9BASI</name>
<dbReference type="AlphaFoldDB" id="A0A2S4V1G6"/>
<keyword evidence="3" id="KW-1185">Reference proteome</keyword>
<sequence>LPCFHQILPLLETLSIQTRRRLFLSAVERGGKLSSINTYQVIMSPVGQVDGPTEGADRHLAESRWVNQSSSSIASSEGKSDKKCPVIRATTPSRYLKRTGLMPNGPHLQVITTYKTSIISSSSSSSPRSPSSAATNWAITSTSGAFHLDTPCSSGLTKSNLAELMEQLNIPGLTNSTDCAPNPTSQSPIEISHFSDGSGSHSGSDCE</sequence>
<reference evidence="2" key="1">
    <citation type="submission" date="2017-12" db="EMBL/GenBank/DDBJ databases">
        <title>Gene loss provides genomic basis for host adaptation in cereal stripe rust fungi.</title>
        <authorList>
            <person name="Xia C."/>
        </authorList>
    </citation>
    <scope>NUCLEOTIDE SEQUENCE [LARGE SCALE GENOMIC DNA]</scope>
    <source>
        <strain evidence="2">93-210</strain>
    </source>
</reference>
<evidence type="ECO:0000313" key="3">
    <source>
        <dbReference type="Proteomes" id="UP000239156"/>
    </source>
</evidence>
<protein>
    <submittedName>
        <fullName evidence="2">Uncharacterized protein</fullName>
    </submittedName>
</protein>
<feature type="non-terminal residue" evidence="2">
    <location>
        <position position="1"/>
    </location>
</feature>
<dbReference type="VEuPathDB" id="FungiDB:PSHT_08083"/>
<feature type="region of interest" description="Disordered" evidence="1">
    <location>
        <begin position="173"/>
        <end position="207"/>
    </location>
</feature>
<dbReference type="EMBL" id="PKSL01000127">
    <property type="protein sequence ID" value="POW03353.1"/>
    <property type="molecule type" value="Genomic_DNA"/>
</dbReference>
<feature type="compositionally biased region" description="Polar residues" evidence="1">
    <location>
        <begin position="173"/>
        <end position="189"/>
    </location>
</feature>